<protein>
    <recommendedName>
        <fullName evidence="4">Outer membrane protein beta-barrel domain-containing protein</fullName>
    </recommendedName>
</protein>
<reference evidence="2 3" key="1">
    <citation type="journal article" date="2020" name="Microorganisms">
        <title>Osmotic Adaptation and Compatible Solute Biosynthesis of Phototrophic Bacteria as Revealed from Genome Analyses.</title>
        <authorList>
            <person name="Imhoff J.F."/>
            <person name="Rahn T."/>
            <person name="Kunzel S."/>
            <person name="Keller A."/>
            <person name="Neulinger S.C."/>
        </authorList>
    </citation>
    <scope>NUCLEOTIDE SEQUENCE [LARGE SCALE GENOMIC DNA]</scope>
    <source>
        <strain evidence="2 3">DSM 25653</strain>
    </source>
</reference>
<evidence type="ECO:0008006" key="4">
    <source>
        <dbReference type="Google" id="ProtNLM"/>
    </source>
</evidence>
<evidence type="ECO:0000256" key="1">
    <source>
        <dbReference type="SAM" id="SignalP"/>
    </source>
</evidence>
<accession>A0A9X0W618</accession>
<dbReference type="AlphaFoldDB" id="A0A9X0W618"/>
<dbReference type="SUPFAM" id="SSF56925">
    <property type="entry name" value="OMPA-like"/>
    <property type="match status" value="1"/>
</dbReference>
<evidence type="ECO:0000313" key="2">
    <source>
        <dbReference type="EMBL" id="MBK1616953.1"/>
    </source>
</evidence>
<sequence>MRASSLGMTLLLAAPAAAQDAGWRFAVSPYLWAPGIETSVGTQWGPVDLDLSTSDVLSDLDLAFMGAFEARNGRWGLIADLFYAKLSQGRANPLGPLFARGRVETTAKALSGYVGYRVSETERFAVDALAGFRVTDLAVDLSLSPGALPGQRLGVSGTWVDPVIGGRARVAIGSNGFATALADLGGFGGDSDQTWQVVAMLGYQFNARWSVQGGWRWFSIEHALEGLDVETDFSGPLLGLTIRF</sequence>
<gene>
    <name evidence="2" type="ORF">CKO42_00515</name>
</gene>
<dbReference type="InterPro" id="IPR011250">
    <property type="entry name" value="OMP/PagP_B-barrel"/>
</dbReference>
<comment type="caution">
    <text evidence="2">The sequence shown here is derived from an EMBL/GenBank/DDBJ whole genome shotgun (WGS) entry which is preliminary data.</text>
</comment>
<keyword evidence="3" id="KW-1185">Reference proteome</keyword>
<keyword evidence="1" id="KW-0732">Signal</keyword>
<proteinExistence type="predicted"/>
<organism evidence="2 3">
    <name type="scientific">Lamprobacter modestohalophilus</name>
    <dbReference type="NCBI Taxonomy" id="1064514"/>
    <lineage>
        <taxon>Bacteria</taxon>
        <taxon>Pseudomonadati</taxon>
        <taxon>Pseudomonadota</taxon>
        <taxon>Gammaproteobacteria</taxon>
        <taxon>Chromatiales</taxon>
        <taxon>Chromatiaceae</taxon>
        <taxon>Lamprobacter</taxon>
    </lineage>
</organism>
<feature type="chain" id="PRO_5040774628" description="Outer membrane protein beta-barrel domain-containing protein" evidence="1">
    <location>
        <begin position="19"/>
        <end position="244"/>
    </location>
</feature>
<evidence type="ECO:0000313" key="3">
    <source>
        <dbReference type="Proteomes" id="UP001138768"/>
    </source>
</evidence>
<dbReference type="EMBL" id="NRRY01000001">
    <property type="protein sequence ID" value="MBK1616953.1"/>
    <property type="molecule type" value="Genomic_DNA"/>
</dbReference>
<name>A0A9X0W618_9GAMM</name>
<feature type="signal peptide" evidence="1">
    <location>
        <begin position="1"/>
        <end position="18"/>
    </location>
</feature>
<dbReference type="Proteomes" id="UP001138768">
    <property type="component" value="Unassembled WGS sequence"/>
</dbReference>